<dbReference type="Gene3D" id="1.10.510.10">
    <property type="entry name" value="Transferase(Phosphotransferase) domain 1"/>
    <property type="match status" value="1"/>
</dbReference>
<keyword evidence="6" id="KW-0418">Kinase</keyword>
<dbReference type="PANTHER" id="PTHR45637">
    <property type="entry name" value="FLIPPASE KINASE 1-RELATED"/>
    <property type="match status" value="1"/>
</dbReference>
<proteinExistence type="inferred from homology"/>
<comment type="similarity">
    <text evidence="1">Belongs to the protein kinase superfamily. AGC Ser/Thr protein kinase family.</text>
</comment>
<evidence type="ECO:0000313" key="12">
    <source>
        <dbReference type="Proteomes" id="UP000015105"/>
    </source>
</evidence>
<dbReference type="Pfam" id="PF00069">
    <property type="entry name" value="Pkinase"/>
    <property type="match status" value="1"/>
</dbReference>
<dbReference type="GO" id="GO:0004674">
    <property type="term" value="F:protein serine/threonine kinase activity"/>
    <property type="evidence" value="ECO:0007669"/>
    <property type="project" value="UniProtKB-KW"/>
</dbReference>
<comment type="catalytic activity">
    <reaction evidence="8">
        <text>L-threonyl-[protein] + ATP = O-phospho-L-threonyl-[protein] + ADP + H(+)</text>
        <dbReference type="Rhea" id="RHEA:46608"/>
        <dbReference type="Rhea" id="RHEA-COMP:11060"/>
        <dbReference type="Rhea" id="RHEA-COMP:11605"/>
        <dbReference type="ChEBI" id="CHEBI:15378"/>
        <dbReference type="ChEBI" id="CHEBI:30013"/>
        <dbReference type="ChEBI" id="CHEBI:30616"/>
        <dbReference type="ChEBI" id="CHEBI:61977"/>
        <dbReference type="ChEBI" id="CHEBI:456216"/>
        <dbReference type="EC" id="2.7.11.1"/>
    </reaction>
</comment>
<reference evidence="11" key="4">
    <citation type="submission" date="2019-03" db="UniProtKB">
        <authorList>
            <consortium name="EnsemblPlants"/>
        </authorList>
    </citation>
    <scope>IDENTIFICATION</scope>
</reference>
<reference evidence="11" key="5">
    <citation type="journal article" date="2021" name="G3 (Bethesda)">
        <title>Aegilops tauschii genome assembly Aet v5.0 features greater sequence contiguity and improved annotation.</title>
        <authorList>
            <person name="Wang L."/>
            <person name="Zhu T."/>
            <person name="Rodriguez J.C."/>
            <person name="Deal K.R."/>
            <person name="Dubcovsky J."/>
            <person name="McGuire P.E."/>
            <person name="Lux T."/>
            <person name="Spannagl M."/>
            <person name="Mayer K.F.X."/>
            <person name="Baldrich P."/>
            <person name="Meyers B.C."/>
            <person name="Huo N."/>
            <person name="Gu Y.Q."/>
            <person name="Zhou H."/>
            <person name="Devos K.M."/>
            <person name="Bennetzen J.L."/>
            <person name="Unver T."/>
            <person name="Budak H."/>
            <person name="Gulick P.J."/>
            <person name="Galiba G."/>
            <person name="Kalapos B."/>
            <person name="Nelson D.R."/>
            <person name="Li P."/>
            <person name="You F.M."/>
            <person name="Luo M.C."/>
            <person name="Dvorak J."/>
        </authorList>
    </citation>
    <scope>NUCLEOTIDE SEQUENCE [LARGE SCALE GENOMIC DNA]</scope>
    <source>
        <strain evidence="11">cv. AL8/78</strain>
    </source>
</reference>
<evidence type="ECO:0000313" key="11">
    <source>
        <dbReference type="EnsemblPlants" id="AET5Gv20350100.6"/>
    </source>
</evidence>
<accession>A0A453K9G9</accession>
<dbReference type="EC" id="2.7.11.1" evidence="2"/>
<evidence type="ECO:0000259" key="10">
    <source>
        <dbReference type="PROSITE" id="PS50011"/>
    </source>
</evidence>
<keyword evidence="4" id="KW-0808">Transferase</keyword>
<organism evidence="11 12">
    <name type="scientific">Aegilops tauschii subsp. strangulata</name>
    <name type="common">Goatgrass</name>
    <dbReference type="NCBI Taxonomy" id="200361"/>
    <lineage>
        <taxon>Eukaryota</taxon>
        <taxon>Viridiplantae</taxon>
        <taxon>Streptophyta</taxon>
        <taxon>Embryophyta</taxon>
        <taxon>Tracheophyta</taxon>
        <taxon>Spermatophyta</taxon>
        <taxon>Magnoliopsida</taxon>
        <taxon>Liliopsida</taxon>
        <taxon>Poales</taxon>
        <taxon>Poaceae</taxon>
        <taxon>BOP clade</taxon>
        <taxon>Pooideae</taxon>
        <taxon>Triticodae</taxon>
        <taxon>Triticeae</taxon>
        <taxon>Triticinae</taxon>
        <taxon>Aegilops</taxon>
    </lineage>
</organism>
<evidence type="ECO:0000256" key="7">
    <source>
        <dbReference type="ARBA" id="ARBA00022840"/>
    </source>
</evidence>
<dbReference type="PROSITE" id="PS50011">
    <property type="entry name" value="PROTEIN_KINASE_DOM"/>
    <property type="match status" value="1"/>
</dbReference>
<reference evidence="11" key="3">
    <citation type="journal article" date="2017" name="Nature">
        <title>Genome sequence of the progenitor of the wheat D genome Aegilops tauschii.</title>
        <authorList>
            <person name="Luo M.C."/>
            <person name="Gu Y.Q."/>
            <person name="Puiu D."/>
            <person name="Wang H."/>
            <person name="Twardziok S.O."/>
            <person name="Deal K.R."/>
            <person name="Huo N."/>
            <person name="Zhu T."/>
            <person name="Wang L."/>
            <person name="Wang Y."/>
            <person name="McGuire P.E."/>
            <person name="Liu S."/>
            <person name="Long H."/>
            <person name="Ramasamy R.K."/>
            <person name="Rodriguez J.C."/>
            <person name="Van S.L."/>
            <person name="Yuan L."/>
            <person name="Wang Z."/>
            <person name="Xia Z."/>
            <person name="Xiao L."/>
            <person name="Anderson O.D."/>
            <person name="Ouyang S."/>
            <person name="Liang Y."/>
            <person name="Zimin A.V."/>
            <person name="Pertea G."/>
            <person name="Qi P."/>
            <person name="Bennetzen J.L."/>
            <person name="Dai X."/>
            <person name="Dawson M.W."/>
            <person name="Muller H.G."/>
            <person name="Kugler K."/>
            <person name="Rivarola-Duarte L."/>
            <person name="Spannagl M."/>
            <person name="Mayer K.F.X."/>
            <person name="Lu F.H."/>
            <person name="Bevan M.W."/>
            <person name="Leroy P."/>
            <person name="Li P."/>
            <person name="You F.M."/>
            <person name="Sun Q."/>
            <person name="Liu Z."/>
            <person name="Lyons E."/>
            <person name="Wicker T."/>
            <person name="Salzberg S.L."/>
            <person name="Devos K.M."/>
            <person name="Dvorak J."/>
        </authorList>
    </citation>
    <scope>NUCLEOTIDE SEQUENCE [LARGE SCALE GENOMIC DNA]</scope>
    <source>
        <strain evidence="11">cv. AL8/78</strain>
    </source>
</reference>
<keyword evidence="5" id="KW-0547">Nucleotide-binding</keyword>
<dbReference type="GO" id="GO:0005524">
    <property type="term" value="F:ATP binding"/>
    <property type="evidence" value="ECO:0007669"/>
    <property type="project" value="UniProtKB-KW"/>
</dbReference>
<name>A0A453K9G9_AEGTS</name>
<keyword evidence="12" id="KW-1185">Reference proteome</keyword>
<evidence type="ECO:0000256" key="1">
    <source>
        <dbReference type="ARBA" id="ARBA00009903"/>
    </source>
</evidence>
<reference evidence="12" key="1">
    <citation type="journal article" date="2014" name="Science">
        <title>Ancient hybridizations among the ancestral genomes of bread wheat.</title>
        <authorList>
            <consortium name="International Wheat Genome Sequencing Consortium,"/>
            <person name="Marcussen T."/>
            <person name="Sandve S.R."/>
            <person name="Heier L."/>
            <person name="Spannagl M."/>
            <person name="Pfeifer M."/>
            <person name="Jakobsen K.S."/>
            <person name="Wulff B.B."/>
            <person name="Steuernagel B."/>
            <person name="Mayer K.F."/>
            <person name="Olsen O.A."/>
        </authorList>
    </citation>
    <scope>NUCLEOTIDE SEQUENCE [LARGE SCALE GENOMIC DNA]</scope>
    <source>
        <strain evidence="12">cv. AL8/78</strain>
    </source>
</reference>
<dbReference type="FunFam" id="1.10.510.10:FF:000294">
    <property type="entry name" value="Serine/threonine-protein kinase OXI1"/>
    <property type="match status" value="1"/>
</dbReference>
<evidence type="ECO:0000256" key="5">
    <source>
        <dbReference type="ARBA" id="ARBA00022741"/>
    </source>
</evidence>
<evidence type="ECO:0000256" key="4">
    <source>
        <dbReference type="ARBA" id="ARBA00022679"/>
    </source>
</evidence>
<evidence type="ECO:0000256" key="6">
    <source>
        <dbReference type="ARBA" id="ARBA00022777"/>
    </source>
</evidence>
<evidence type="ECO:0000256" key="9">
    <source>
        <dbReference type="ARBA" id="ARBA00048679"/>
    </source>
</evidence>
<evidence type="ECO:0000256" key="3">
    <source>
        <dbReference type="ARBA" id="ARBA00022527"/>
    </source>
</evidence>
<protein>
    <recommendedName>
        <fullName evidence="2">non-specific serine/threonine protein kinase</fullName>
        <ecNumber evidence="2">2.7.11.1</ecNumber>
    </recommendedName>
</protein>
<dbReference type="Gramene" id="AET5Gv20350100.6">
    <property type="protein sequence ID" value="AET5Gv20350100.6"/>
    <property type="gene ID" value="AET5Gv20350100"/>
</dbReference>
<keyword evidence="7" id="KW-0067">ATP-binding</keyword>
<dbReference type="AlphaFoldDB" id="A0A453K9G9"/>
<keyword evidence="3" id="KW-0723">Serine/threonine-protein kinase</keyword>
<comment type="catalytic activity">
    <reaction evidence="9">
        <text>L-seryl-[protein] + ATP = O-phospho-L-seryl-[protein] + ADP + H(+)</text>
        <dbReference type="Rhea" id="RHEA:17989"/>
        <dbReference type="Rhea" id="RHEA-COMP:9863"/>
        <dbReference type="Rhea" id="RHEA-COMP:11604"/>
        <dbReference type="ChEBI" id="CHEBI:15378"/>
        <dbReference type="ChEBI" id="CHEBI:29999"/>
        <dbReference type="ChEBI" id="CHEBI:30616"/>
        <dbReference type="ChEBI" id="CHEBI:83421"/>
        <dbReference type="ChEBI" id="CHEBI:456216"/>
        <dbReference type="EC" id="2.7.11.1"/>
    </reaction>
</comment>
<evidence type="ECO:0000256" key="8">
    <source>
        <dbReference type="ARBA" id="ARBA00047899"/>
    </source>
</evidence>
<dbReference type="InterPro" id="IPR000719">
    <property type="entry name" value="Prot_kinase_dom"/>
</dbReference>
<dbReference type="PROSITE" id="PS00108">
    <property type="entry name" value="PROTEIN_KINASE_ST"/>
    <property type="match status" value="1"/>
</dbReference>
<dbReference type="Proteomes" id="UP000015105">
    <property type="component" value="Chromosome 5D"/>
</dbReference>
<dbReference type="InterPro" id="IPR011009">
    <property type="entry name" value="Kinase-like_dom_sf"/>
</dbReference>
<feature type="domain" description="Protein kinase" evidence="10">
    <location>
        <begin position="1"/>
        <end position="122"/>
    </location>
</feature>
<reference evidence="12" key="2">
    <citation type="journal article" date="2017" name="Nat. Plants">
        <title>The Aegilops tauschii genome reveals multiple impacts of transposons.</title>
        <authorList>
            <person name="Zhao G."/>
            <person name="Zou C."/>
            <person name="Li K."/>
            <person name="Wang K."/>
            <person name="Li T."/>
            <person name="Gao L."/>
            <person name="Zhang X."/>
            <person name="Wang H."/>
            <person name="Yang Z."/>
            <person name="Liu X."/>
            <person name="Jiang W."/>
            <person name="Mao L."/>
            <person name="Kong X."/>
            <person name="Jiao Y."/>
            <person name="Jia J."/>
        </authorList>
    </citation>
    <scope>NUCLEOTIDE SEQUENCE [LARGE SCALE GENOMIC DNA]</scope>
    <source>
        <strain evidence="12">cv. AL8/78</strain>
    </source>
</reference>
<sequence length="122" mass="13261">CYAITTCFSTVFFFVFHQTCTGSIVSACWLFYVAEVVAALEYIHMLDIVYRDLKPENVLVRADGHIMLTDFDLSLKCDPTAPTPAHVISDPVGLTGRSSASSTCIIPSCIVPSVSCFSLFPG</sequence>
<dbReference type="EnsemblPlants" id="AET5Gv20350100.6">
    <property type="protein sequence ID" value="AET5Gv20350100.6"/>
    <property type="gene ID" value="AET5Gv20350100"/>
</dbReference>
<evidence type="ECO:0000256" key="2">
    <source>
        <dbReference type="ARBA" id="ARBA00012513"/>
    </source>
</evidence>
<dbReference type="InterPro" id="IPR008271">
    <property type="entry name" value="Ser/Thr_kinase_AS"/>
</dbReference>
<dbReference type="SUPFAM" id="SSF56112">
    <property type="entry name" value="Protein kinase-like (PK-like)"/>
    <property type="match status" value="1"/>
</dbReference>